<evidence type="ECO:0000313" key="1">
    <source>
        <dbReference type="EMBL" id="SSC13906.1"/>
    </source>
</evidence>
<evidence type="ECO:0000313" key="2">
    <source>
        <dbReference type="Proteomes" id="UP000250796"/>
    </source>
</evidence>
<reference evidence="1 2" key="1">
    <citation type="submission" date="2017-01" db="EMBL/GenBank/DDBJ databases">
        <authorList>
            <person name="Erauso G."/>
        </authorList>
    </citation>
    <scope>NUCLEOTIDE SEQUENCE [LARGE SCALE GENOMIC DNA]</scope>
    <source>
        <strain evidence="1">MESINF1</strain>
    </source>
</reference>
<dbReference type="EMBL" id="LS974202">
    <property type="protein sequence ID" value="SSC13906.1"/>
    <property type="molecule type" value="Genomic_DNA"/>
</dbReference>
<dbReference type="RefSeq" id="WP_169700069.1">
    <property type="nucleotide sequence ID" value="NZ_LS974202.1"/>
</dbReference>
<dbReference type="Proteomes" id="UP000250796">
    <property type="component" value="Chromosome MESINF"/>
</dbReference>
<dbReference type="KEGG" id="minf:MESINF_2466"/>
<keyword evidence="2" id="KW-1185">Reference proteome</keyword>
<protein>
    <submittedName>
        <fullName evidence="1">Putative Sugar-specific transcriptional regulator TrmB family</fullName>
    </submittedName>
</protein>
<dbReference type="AlphaFoldDB" id="A0A7Z7LGZ3"/>
<sequence>MGNIDVILYGKGGESVNIAEVFRSCPYTVTCSTCGGYVWSHFRLPENHLWWLEAAEKDPAGTVGLESIELLFPEKLTGESEFSRGETSPTLEISPCKSYCPECPLYRTRCEGCPATVHYIKERF</sequence>
<gene>
    <name evidence="1" type="ORF">MESINF_2466</name>
</gene>
<organism evidence="1 2">
    <name type="scientific">Mesotoga infera</name>
    <dbReference type="NCBI Taxonomy" id="1236046"/>
    <lineage>
        <taxon>Bacteria</taxon>
        <taxon>Thermotogati</taxon>
        <taxon>Thermotogota</taxon>
        <taxon>Thermotogae</taxon>
        <taxon>Kosmotogales</taxon>
        <taxon>Kosmotogaceae</taxon>
        <taxon>Mesotoga</taxon>
    </lineage>
</organism>
<name>A0A7Z7LGZ3_9BACT</name>
<proteinExistence type="predicted"/>
<accession>A0A7Z7LGZ3</accession>